<dbReference type="EMBL" id="CP054493">
    <property type="protein sequence ID" value="QOY55308.1"/>
    <property type="molecule type" value="Genomic_DNA"/>
</dbReference>
<evidence type="ECO:0000313" key="8">
    <source>
        <dbReference type="Proteomes" id="UP000593836"/>
    </source>
</evidence>
<gene>
    <name evidence="7" type="ORF">HUE87_03460</name>
</gene>
<keyword evidence="4" id="KW-0283">Flagellar rotation</keyword>
<evidence type="ECO:0000259" key="6">
    <source>
        <dbReference type="PROSITE" id="PS50110"/>
    </source>
</evidence>
<dbReference type="InterPro" id="IPR050595">
    <property type="entry name" value="Bact_response_regulator"/>
</dbReference>
<evidence type="ECO:0000256" key="3">
    <source>
        <dbReference type="ARBA" id="ARBA00022553"/>
    </source>
</evidence>
<evidence type="ECO:0000256" key="1">
    <source>
        <dbReference type="ARBA" id="ARBA00001946"/>
    </source>
</evidence>
<dbReference type="Proteomes" id="UP000593836">
    <property type="component" value="Chromosome"/>
</dbReference>
<keyword evidence="2" id="KW-0145">Chemotaxis</keyword>
<dbReference type="Gene3D" id="3.40.50.2300">
    <property type="match status" value="1"/>
</dbReference>
<dbReference type="AlphaFoldDB" id="A0A7S7M2F4"/>
<dbReference type="PROSITE" id="PS50110">
    <property type="entry name" value="RESPONSE_REGULATORY"/>
    <property type="match status" value="1"/>
</dbReference>
<evidence type="ECO:0000313" key="7">
    <source>
        <dbReference type="EMBL" id="QOY55308.1"/>
    </source>
</evidence>
<keyword evidence="3 5" id="KW-0597">Phosphoprotein</keyword>
<dbReference type="PANTHER" id="PTHR44591:SF3">
    <property type="entry name" value="RESPONSE REGULATORY DOMAIN-CONTAINING PROTEIN"/>
    <property type="match status" value="1"/>
</dbReference>
<dbReference type="KEGG" id="smas:HUE87_03460"/>
<dbReference type="InterPro" id="IPR011006">
    <property type="entry name" value="CheY-like_superfamily"/>
</dbReference>
<dbReference type="Pfam" id="PF00072">
    <property type="entry name" value="Response_reg"/>
    <property type="match status" value="1"/>
</dbReference>
<dbReference type="GO" id="GO:0000160">
    <property type="term" value="P:phosphorelay signal transduction system"/>
    <property type="evidence" value="ECO:0007669"/>
    <property type="project" value="InterPro"/>
</dbReference>
<dbReference type="InterPro" id="IPR001789">
    <property type="entry name" value="Sig_transdc_resp-reg_receiver"/>
</dbReference>
<sequence>MKILIVDDAKETRESLHNIIKVKISSTYEIAEAEDGLEALGVVETFHPDIVLTDILMPKMDGIRFTALLKSQPQTKHIFVAAITGLSGEEQIQKIYASGVDFYIAKPFQLDDIVARLKVITSLITHKSSIPDVKPSVVYNCFKDEHIKHYFVTFSITEEDDLFLVFDYFSNQNISYNSLLLKDFMVALVKAFRKMDTKNQLFDLIIEESDSYIYITVRDGFFVETMESLVKKNSTLFEYAKNSKAFSFRINIVSFLAKEKKKNIEINQYQNELLSAYELMNISSDDLQFYVNELIDSLKEYRLLCQDDSTYNVSLRMTLINLFDKYTRLFKKVPEFDRISIALQSVAILIQNKDIKPFTKSKNTQMVRHIEELNVTIEEWIKNIITNQDSLDIHYDDHKIMSMCLLIEEDFS</sequence>
<evidence type="ECO:0000256" key="2">
    <source>
        <dbReference type="ARBA" id="ARBA00022500"/>
    </source>
</evidence>
<dbReference type="PANTHER" id="PTHR44591">
    <property type="entry name" value="STRESS RESPONSE REGULATOR PROTEIN 1"/>
    <property type="match status" value="1"/>
</dbReference>
<feature type="modified residue" description="4-aspartylphosphate" evidence="5">
    <location>
        <position position="54"/>
    </location>
</feature>
<dbReference type="SMART" id="SM00448">
    <property type="entry name" value="REC"/>
    <property type="match status" value="1"/>
</dbReference>
<comment type="cofactor">
    <cofactor evidence="1">
        <name>Mg(2+)</name>
        <dbReference type="ChEBI" id="CHEBI:18420"/>
    </cofactor>
</comment>
<evidence type="ECO:0000256" key="4">
    <source>
        <dbReference type="ARBA" id="ARBA00022779"/>
    </source>
</evidence>
<protein>
    <submittedName>
        <fullName evidence="7">Response regulator</fullName>
    </submittedName>
</protein>
<dbReference type="GO" id="GO:0006935">
    <property type="term" value="P:chemotaxis"/>
    <property type="evidence" value="ECO:0007669"/>
    <property type="project" value="UniProtKB-KW"/>
</dbReference>
<accession>A0A7S7M2F4</accession>
<dbReference type="GO" id="GO:0097588">
    <property type="term" value="P:archaeal or bacterial-type flagellum-dependent cell motility"/>
    <property type="evidence" value="ECO:0007669"/>
    <property type="project" value="UniProtKB-KW"/>
</dbReference>
<keyword evidence="8" id="KW-1185">Reference proteome</keyword>
<name>A0A7S7M2F4_9BACT</name>
<proteinExistence type="predicted"/>
<dbReference type="RefSeq" id="WP_194367350.1">
    <property type="nucleotide sequence ID" value="NZ_CP054493.1"/>
</dbReference>
<dbReference type="SUPFAM" id="SSF52172">
    <property type="entry name" value="CheY-like"/>
    <property type="match status" value="1"/>
</dbReference>
<organism evidence="7 8">
    <name type="scientific">Candidatus Sulfurimonas marisnigri</name>
    <dbReference type="NCBI Taxonomy" id="2740405"/>
    <lineage>
        <taxon>Bacteria</taxon>
        <taxon>Pseudomonadati</taxon>
        <taxon>Campylobacterota</taxon>
        <taxon>Epsilonproteobacteria</taxon>
        <taxon>Campylobacterales</taxon>
        <taxon>Sulfurimonadaceae</taxon>
        <taxon>Sulfurimonas</taxon>
    </lineage>
</organism>
<feature type="domain" description="Response regulatory" evidence="6">
    <location>
        <begin position="2"/>
        <end position="121"/>
    </location>
</feature>
<evidence type="ECO:0000256" key="5">
    <source>
        <dbReference type="PROSITE-ProRule" id="PRU00169"/>
    </source>
</evidence>
<reference evidence="7 8" key="1">
    <citation type="submission" date="2020-05" db="EMBL/GenBank/DDBJ databases">
        <title>Sulfurimonas marisnigri, sp. nov., and Sulfurimonas baltica, sp. nov., manganese oxide reducing chemolithoautotrophs of the class Epsilonproteobacteria isolated from the pelagic redoxclines of the Black and Baltic Seas and emended description of the genus Sulfurimonas.</title>
        <authorList>
            <person name="Henkel J.V."/>
            <person name="Laudan C."/>
            <person name="Werner J."/>
            <person name="Neu T."/>
            <person name="Plewe S."/>
            <person name="Sproer C."/>
            <person name="Bunk B."/>
            <person name="Schulz-Vogt H.N."/>
        </authorList>
    </citation>
    <scope>NUCLEOTIDE SEQUENCE [LARGE SCALE GENOMIC DNA]</scope>
    <source>
        <strain evidence="7 8">SoZ1</strain>
    </source>
</reference>